<dbReference type="EMBL" id="MN873034">
    <property type="protein sequence ID" value="QIC20165.1"/>
    <property type="molecule type" value="Genomic_DNA"/>
</dbReference>
<proteinExistence type="predicted"/>
<accession>A0A0U1UKJ5</accession>
<gene>
    <name evidence="2" type="primary">orf335</name>
</gene>
<evidence type="ECO:0000313" key="2">
    <source>
        <dbReference type="EMBL" id="AGC15257.1"/>
    </source>
</evidence>
<feature type="transmembrane region" description="Helical" evidence="1">
    <location>
        <begin position="176"/>
        <end position="201"/>
    </location>
</feature>
<dbReference type="EMBL" id="JX985789">
    <property type="protein sequence ID" value="AGC15257.1"/>
    <property type="molecule type" value="Genomic_DNA"/>
</dbReference>
<feature type="transmembrane region" description="Helical" evidence="1">
    <location>
        <begin position="104"/>
        <end position="124"/>
    </location>
</feature>
<evidence type="ECO:0000313" key="3">
    <source>
        <dbReference type="EMBL" id="QIC20165.1"/>
    </source>
</evidence>
<dbReference type="AlphaFoldDB" id="A0A0U1UKJ5"/>
<name>A0A0U1UKJ5_TRIMT</name>
<dbReference type="GeneID" id="26116336"/>
<organism evidence="2">
    <name type="scientific">Tricholoma matsutake</name>
    <name type="common">Matsutake mushroom</name>
    <name type="synonym">Tricholoma nauseosum</name>
    <dbReference type="NCBI Taxonomy" id="40145"/>
    <lineage>
        <taxon>Eukaryota</taxon>
        <taxon>Fungi</taxon>
        <taxon>Dikarya</taxon>
        <taxon>Basidiomycota</taxon>
        <taxon>Agaricomycotina</taxon>
        <taxon>Agaricomycetes</taxon>
        <taxon>Agaricomycetidae</taxon>
        <taxon>Agaricales</taxon>
        <taxon>Tricholomatineae</taxon>
        <taxon>Tricholomataceae</taxon>
        <taxon>Tricholoma</taxon>
    </lineage>
</organism>
<protein>
    <recommendedName>
        <fullName evidence="4">Transmembrane protein</fullName>
    </recommendedName>
</protein>
<evidence type="ECO:0008006" key="4">
    <source>
        <dbReference type="Google" id="ProtNLM"/>
    </source>
</evidence>
<reference evidence="2" key="1">
    <citation type="journal article" date="2014" name="Mitochondrial DNA">
        <title>Complete mitochondrial genome of the ectomycorrhizal fungus Tricholoma matsutake.</title>
        <authorList>
            <person name="Yoon H."/>
            <person name="Kong W.S."/>
            <person name="Kim Y.J."/>
            <person name="Kim J.G."/>
        </authorList>
    </citation>
    <scope>NUCLEOTIDE SEQUENCE</scope>
</reference>
<geneLocation type="mitochondrion" evidence="2"/>
<keyword evidence="1" id="KW-1133">Transmembrane helix</keyword>
<keyword evidence="1" id="KW-0472">Membrane</keyword>
<feature type="transmembrane region" description="Helical" evidence="1">
    <location>
        <begin position="60"/>
        <end position="83"/>
    </location>
</feature>
<reference evidence="3" key="2">
    <citation type="journal article" date="2021" name="Front. Genet.">
        <title>Comparative Mitogenomic Analysis Reveals Dynamics of Intron Within and Between Tricholoma Species and Phylogeny of Basidiomycota.</title>
        <authorList>
            <person name="Huang W."/>
            <person name="Feng H."/>
            <person name="Tu W."/>
            <person name="Xiong C."/>
            <person name="Jin X."/>
            <person name="Li P."/>
            <person name="Wang X."/>
            <person name="Li Q."/>
        </authorList>
    </citation>
    <scope>NUCLEOTIDE SEQUENCE</scope>
</reference>
<keyword evidence="2" id="KW-0496">Mitochondrion</keyword>
<feature type="transmembrane region" description="Helical" evidence="1">
    <location>
        <begin position="136"/>
        <end position="156"/>
    </location>
</feature>
<dbReference type="RefSeq" id="YP_009175059.1">
    <property type="nucleotide sequence ID" value="NC_028135.1"/>
</dbReference>
<sequence>MIKNYKRNMEIFLSVLKLPSVYKIKKIKYLLIFILMIISSFILNNGIIYDIQFDLLRFLIFYLSIIFFLYLIFNLIIRIYNVFFRMFVYFRKQSNNINIDKNIIIGYYLYNIICLILTTILLYKLENSLINYDETFLNYIYIYIFLCSIISSILYIDYISEEIIVVNDVKIKKFSFFFLLFNVFLLTLTFIGVFKLSYFSFMVKNNIFSLKPFYFMGHDTSTNNNEVINIIKQENNNEQEQSTPLNQRKVYVQSDDSVVQINEQRQSLNNPSSSSSRIKSEEIIRGRTMERKPRPFGTTPSETSAELRKEALFRKRRLNLSEILDNKLREKGIIK</sequence>
<evidence type="ECO:0000256" key="1">
    <source>
        <dbReference type="SAM" id="Phobius"/>
    </source>
</evidence>
<feature type="transmembrane region" description="Helical" evidence="1">
    <location>
        <begin position="29"/>
        <end position="48"/>
    </location>
</feature>
<keyword evidence="1" id="KW-0812">Transmembrane</keyword>